<gene>
    <name evidence="1" type="ORF">SAMN04489859_100883</name>
</gene>
<evidence type="ECO:0000313" key="1">
    <source>
        <dbReference type="EMBL" id="SEN50332.1"/>
    </source>
</evidence>
<name>A0A1H8H1V2_9RHOB</name>
<accession>A0A1H8H1V2</accession>
<dbReference type="AlphaFoldDB" id="A0A1H8H1V2"/>
<organism evidence="1 2">
    <name type="scientific">Paracoccus alcaliphilus</name>
    <dbReference type="NCBI Taxonomy" id="34002"/>
    <lineage>
        <taxon>Bacteria</taxon>
        <taxon>Pseudomonadati</taxon>
        <taxon>Pseudomonadota</taxon>
        <taxon>Alphaproteobacteria</taxon>
        <taxon>Rhodobacterales</taxon>
        <taxon>Paracoccaceae</taxon>
        <taxon>Paracoccus</taxon>
    </lineage>
</organism>
<dbReference type="STRING" id="34002.SAMN04489859_100883"/>
<dbReference type="RefSeq" id="WP_090611283.1">
    <property type="nucleotide sequence ID" value="NZ_CP067124.1"/>
</dbReference>
<reference evidence="1 2" key="1">
    <citation type="submission" date="2016-10" db="EMBL/GenBank/DDBJ databases">
        <authorList>
            <person name="de Groot N.N."/>
        </authorList>
    </citation>
    <scope>NUCLEOTIDE SEQUENCE [LARGE SCALE GENOMIC DNA]</scope>
    <source>
        <strain evidence="1 2">DSM 8512</strain>
    </source>
</reference>
<proteinExistence type="predicted"/>
<dbReference type="Proteomes" id="UP000199054">
    <property type="component" value="Unassembled WGS sequence"/>
</dbReference>
<sequence length="65" mass="7021">MRRLPTYTPDQIRDALRTAVLQTGWSETSPDTASVAAWRLAGYQADDVALDHAEAAVAAYQAGTK</sequence>
<protein>
    <submittedName>
        <fullName evidence="1">Uncharacterized protein</fullName>
    </submittedName>
</protein>
<dbReference type="EMBL" id="FODE01000008">
    <property type="protein sequence ID" value="SEN50332.1"/>
    <property type="molecule type" value="Genomic_DNA"/>
</dbReference>
<keyword evidence="2" id="KW-1185">Reference proteome</keyword>
<evidence type="ECO:0000313" key="2">
    <source>
        <dbReference type="Proteomes" id="UP000199054"/>
    </source>
</evidence>